<accession>A0A8S2YDQ1</accession>
<dbReference type="Proteomes" id="UP000677228">
    <property type="component" value="Unassembled WGS sequence"/>
</dbReference>
<comment type="caution">
    <text evidence="3">The sequence shown here is derived from an EMBL/GenBank/DDBJ whole genome shotgun (WGS) entry which is preliminary data.</text>
</comment>
<name>A0A8S2YDQ1_9BILA</name>
<dbReference type="Proteomes" id="UP000682733">
    <property type="component" value="Unassembled WGS sequence"/>
</dbReference>
<organism evidence="3 4">
    <name type="scientific">Didymodactylos carnosus</name>
    <dbReference type="NCBI Taxonomy" id="1234261"/>
    <lineage>
        <taxon>Eukaryota</taxon>
        <taxon>Metazoa</taxon>
        <taxon>Spiralia</taxon>
        <taxon>Gnathifera</taxon>
        <taxon>Rotifera</taxon>
        <taxon>Eurotatoria</taxon>
        <taxon>Bdelloidea</taxon>
        <taxon>Philodinida</taxon>
        <taxon>Philodinidae</taxon>
        <taxon>Didymodactylos</taxon>
    </lineage>
</organism>
<feature type="non-terminal residue" evidence="3">
    <location>
        <position position="93"/>
    </location>
</feature>
<evidence type="ECO:0000313" key="4">
    <source>
        <dbReference type="Proteomes" id="UP000682733"/>
    </source>
</evidence>
<dbReference type="EMBL" id="CAJNOK010075567">
    <property type="protein sequence ID" value="CAF1673086.1"/>
    <property type="molecule type" value="Genomic_DNA"/>
</dbReference>
<feature type="non-terminal residue" evidence="3">
    <location>
        <position position="1"/>
    </location>
</feature>
<reference evidence="3" key="1">
    <citation type="submission" date="2021-02" db="EMBL/GenBank/DDBJ databases">
        <authorList>
            <person name="Nowell W R."/>
        </authorList>
    </citation>
    <scope>NUCLEOTIDE SEQUENCE</scope>
</reference>
<evidence type="ECO:0000313" key="3">
    <source>
        <dbReference type="EMBL" id="CAF4550780.1"/>
    </source>
</evidence>
<sequence>VQNGDADKNKYAKLKGDNREFYRFLEHGELKLKLVVNEPPKSAKRDSSANEQDEKHPKNNQKKPGTYIRLKQQQVGMLQTQTQTQATWVYWVW</sequence>
<dbReference type="AlphaFoldDB" id="A0A8S2YDQ1"/>
<gene>
    <name evidence="2" type="ORF">OVA965_LOCUS45799</name>
    <name evidence="3" type="ORF">TMI583_LOCUS49646</name>
</gene>
<proteinExistence type="predicted"/>
<evidence type="ECO:0000313" key="2">
    <source>
        <dbReference type="EMBL" id="CAF1673086.1"/>
    </source>
</evidence>
<evidence type="ECO:0000256" key="1">
    <source>
        <dbReference type="SAM" id="MobiDB-lite"/>
    </source>
</evidence>
<protein>
    <submittedName>
        <fullName evidence="3">Uncharacterized protein</fullName>
    </submittedName>
</protein>
<feature type="region of interest" description="Disordered" evidence="1">
    <location>
        <begin position="36"/>
        <end position="66"/>
    </location>
</feature>
<feature type="compositionally biased region" description="Basic and acidic residues" evidence="1">
    <location>
        <begin position="41"/>
        <end position="57"/>
    </location>
</feature>
<dbReference type="EMBL" id="CAJOBA010110146">
    <property type="protein sequence ID" value="CAF4550780.1"/>
    <property type="molecule type" value="Genomic_DNA"/>
</dbReference>